<feature type="compositionally biased region" description="Basic and acidic residues" evidence="1">
    <location>
        <begin position="542"/>
        <end position="592"/>
    </location>
</feature>
<gene>
    <name evidence="2" type="ORF">ACFP1Z_31845</name>
</gene>
<feature type="compositionally biased region" description="Low complexity" evidence="1">
    <location>
        <begin position="504"/>
        <end position="515"/>
    </location>
</feature>
<evidence type="ECO:0000313" key="2">
    <source>
        <dbReference type="EMBL" id="MFC5724752.1"/>
    </source>
</evidence>
<sequence>MSDDELIKPWKISVFTGDLGELGKASGDLKTQSGKFRDAGAGVHSQFQGLASCYHAPEADQLFATTAPVKEKSGHFADNVEKVSAALDAYAAEVKPLVDRLQTLREQADAFVASVQGDDDWKKDQKKVDRNNGLIDAVGAAEVAFWDAERACANKILALVGEGPLIPDDGSHKPNMYGYTLETVQHAEELPWGKHAERELEGLEWAWHQVKSFVWDGVVVDGIWGTIRGLGTLVGVDGWDKAGEAWTNLGKLATGVIITATPAGAAFWMARDDQLPSWLRDSRKAVKETGKAMVAYDEWGKNPARAAGAVSFNVVTTVLTGGAGAAAKGGAVVKVLSTTGKVGRAIDPMTYLGKAGTFGVTKVGDFMGSLKNFDFTTRMGSGVRGAEGALKGVESAAFPAERFVQVWDHQGKPAFMEKESGRLSYADGTPVRPSESIKHELPAQQRISAQQELHAKEPALVGARTGTEATASAGQAAEHLPASRTGHASGQTGGSARDLGDSPSTGHGSGPTHAHPGGGGHTHNGTPSHHDGGTDADAAHGPGDHSRPEGSSEEGGSGHEASETEKATQGHEPLDPDFVKDRIKQLDDRQGGEGHAPGRHQYPDDQALRDRLGKPLLDKDGNPKFYSDASNYPGHAKSTDNIDPLTGTTDDGVKPGNRHKVGAYATRFDKAEDMVRADAYFRDIIDRGGIPKETPIADILGPDGHKRLTGFYRNPKKLDEFLPVDFEGGTIQPVYRKHGDTYRLHTMFADPAPGRHP</sequence>
<feature type="region of interest" description="Disordered" evidence="1">
    <location>
        <begin position="465"/>
        <end position="652"/>
    </location>
</feature>
<evidence type="ECO:0000256" key="1">
    <source>
        <dbReference type="SAM" id="MobiDB-lite"/>
    </source>
</evidence>
<evidence type="ECO:0008006" key="4">
    <source>
        <dbReference type="Google" id="ProtNLM"/>
    </source>
</evidence>
<feature type="compositionally biased region" description="Basic and acidic residues" evidence="1">
    <location>
        <begin position="601"/>
        <end position="622"/>
    </location>
</feature>
<accession>A0ABW0Z8M7</accession>
<evidence type="ECO:0000313" key="3">
    <source>
        <dbReference type="Proteomes" id="UP001596083"/>
    </source>
</evidence>
<dbReference type="RefSeq" id="WP_390321240.1">
    <property type="nucleotide sequence ID" value="NZ_JBHSPB010000034.1"/>
</dbReference>
<organism evidence="2 3">
    <name type="scientific">Streptomyces gamaensis</name>
    <dbReference type="NCBI Taxonomy" id="1763542"/>
    <lineage>
        <taxon>Bacteria</taxon>
        <taxon>Bacillati</taxon>
        <taxon>Actinomycetota</taxon>
        <taxon>Actinomycetes</taxon>
        <taxon>Kitasatosporales</taxon>
        <taxon>Streptomycetaceae</taxon>
        <taxon>Streptomyces</taxon>
    </lineage>
</organism>
<feature type="region of interest" description="Disordered" evidence="1">
    <location>
        <begin position="418"/>
        <end position="444"/>
    </location>
</feature>
<name>A0ABW0Z8M7_9ACTN</name>
<dbReference type="EMBL" id="JBHSPB010000034">
    <property type="protein sequence ID" value="MFC5724752.1"/>
    <property type="molecule type" value="Genomic_DNA"/>
</dbReference>
<protein>
    <recommendedName>
        <fullName evidence="4">Protein phosphatase</fullName>
    </recommendedName>
</protein>
<proteinExistence type="predicted"/>
<dbReference type="Proteomes" id="UP001596083">
    <property type="component" value="Unassembled WGS sequence"/>
</dbReference>
<keyword evidence="3" id="KW-1185">Reference proteome</keyword>
<comment type="caution">
    <text evidence="2">The sequence shown here is derived from an EMBL/GenBank/DDBJ whole genome shotgun (WGS) entry which is preliminary data.</text>
</comment>
<reference evidence="3" key="1">
    <citation type="journal article" date="2019" name="Int. J. Syst. Evol. Microbiol.">
        <title>The Global Catalogue of Microorganisms (GCM) 10K type strain sequencing project: providing services to taxonomists for standard genome sequencing and annotation.</title>
        <authorList>
            <consortium name="The Broad Institute Genomics Platform"/>
            <consortium name="The Broad Institute Genome Sequencing Center for Infectious Disease"/>
            <person name="Wu L."/>
            <person name="Ma J."/>
        </authorList>
    </citation>
    <scope>NUCLEOTIDE SEQUENCE [LARGE SCALE GENOMIC DNA]</scope>
    <source>
        <strain evidence="3">CGMCC 4.7304</strain>
    </source>
</reference>